<dbReference type="InterPro" id="IPR018162">
    <property type="entry name" value="Ala-tRNA-ligase_IIc_anticod-bd"/>
</dbReference>
<feature type="binding site" evidence="11">
    <location>
        <position position="676"/>
    </location>
    <ligand>
        <name>Zn(2+)</name>
        <dbReference type="ChEBI" id="CHEBI:29105"/>
    </ligand>
</feature>
<comment type="catalytic activity">
    <reaction evidence="10 11">
        <text>tRNA(Ala) + L-alanine + ATP = L-alanyl-tRNA(Ala) + AMP + diphosphate</text>
        <dbReference type="Rhea" id="RHEA:12540"/>
        <dbReference type="Rhea" id="RHEA-COMP:9657"/>
        <dbReference type="Rhea" id="RHEA-COMP:9923"/>
        <dbReference type="ChEBI" id="CHEBI:30616"/>
        <dbReference type="ChEBI" id="CHEBI:33019"/>
        <dbReference type="ChEBI" id="CHEBI:57972"/>
        <dbReference type="ChEBI" id="CHEBI:78442"/>
        <dbReference type="ChEBI" id="CHEBI:78497"/>
        <dbReference type="ChEBI" id="CHEBI:456215"/>
        <dbReference type="EC" id="6.1.1.7"/>
    </reaction>
</comment>
<evidence type="ECO:0000256" key="6">
    <source>
        <dbReference type="ARBA" id="ARBA00022884"/>
    </source>
</evidence>
<evidence type="ECO:0000256" key="11">
    <source>
        <dbReference type="HAMAP-Rule" id="MF_00036"/>
    </source>
</evidence>
<dbReference type="Pfam" id="PF07973">
    <property type="entry name" value="tRNA_SAD"/>
    <property type="match status" value="1"/>
</dbReference>
<dbReference type="Pfam" id="PF01411">
    <property type="entry name" value="tRNA-synt_2c"/>
    <property type="match status" value="1"/>
</dbReference>
<dbReference type="SMART" id="SM00863">
    <property type="entry name" value="tRNA_SAD"/>
    <property type="match status" value="1"/>
</dbReference>
<dbReference type="SUPFAM" id="SSF101353">
    <property type="entry name" value="Putative anticodon-binding domain of alanyl-tRNA synthetase (AlaRS)"/>
    <property type="match status" value="1"/>
</dbReference>
<dbReference type="InterPro" id="IPR023033">
    <property type="entry name" value="Ala_tRNA_ligase_euk/bac"/>
</dbReference>
<dbReference type="Gene3D" id="3.10.310.40">
    <property type="match status" value="1"/>
</dbReference>
<dbReference type="InterPro" id="IPR018164">
    <property type="entry name" value="Ala-tRNA-synth_IIc_N"/>
</dbReference>
<dbReference type="InterPro" id="IPR012947">
    <property type="entry name" value="tRNA_SAD"/>
</dbReference>
<comment type="similarity">
    <text evidence="1 11">Belongs to the class-II aminoacyl-tRNA synthetase family.</text>
</comment>
<dbReference type="Proteomes" id="UP001501074">
    <property type="component" value="Unassembled WGS sequence"/>
</dbReference>
<dbReference type="InterPro" id="IPR018165">
    <property type="entry name" value="Ala-tRNA-synth_IIc_core"/>
</dbReference>
<evidence type="ECO:0000256" key="8">
    <source>
        <dbReference type="ARBA" id="ARBA00023146"/>
    </source>
</evidence>
<evidence type="ECO:0000256" key="3">
    <source>
        <dbReference type="ARBA" id="ARBA00022598"/>
    </source>
</evidence>
<keyword evidence="7 11" id="KW-0648">Protein biosynthesis</keyword>
<keyword evidence="6 11" id="KW-0694">RNA-binding</keyword>
<evidence type="ECO:0000256" key="10">
    <source>
        <dbReference type="ARBA" id="ARBA00048300"/>
    </source>
</evidence>
<evidence type="ECO:0000256" key="7">
    <source>
        <dbReference type="ARBA" id="ARBA00022917"/>
    </source>
</evidence>
<comment type="function">
    <text evidence="9 11">Catalyzes the attachment of alanine to tRNA(Ala) in a two-step reaction: alanine is first activated by ATP to form Ala-AMP and then transferred to the acceptor end of tRNA(Ala). Also edits incorrectly charged Ser-tRNA(Ala) and Gly-tRNA(Ala) via its editing domain.</text>
</comment>
<dbReference type="RefSeq" id="WP_231485687.1">
    <property type="nucleotide sequence ID" value="NZ_BAAAZO010000012.1"/>
</dbReference>
<evidence type="ECO:0000313" key="14">
    <source>
        <dbReference type="Proteomes" id="UP001501074"/>
    </source>
</evidence>
<dbReference type="InterPro" id="IPR018163">
    <property type="entry name" value="Thr/Ala-tRNA-synth_IIc_edit"/>
</dbReference>
<evidence type="ECO:0000256" key="5">
    <source>
        <dbReference type="ARBA" id="ARBA00022840"/>
    </source>
</evidence>
<keyword evidence="14" id="KW-1185">Reference proteome</keyword>
<dbReference type="HAMAP" id="MF_00036_B">
    <property type="entry name" value="Ala_tRNA_synth_B"/>
    <property type="match status" value="1"/>
</dbReference>
<dbReference type="GO" id="GO:0016874">
    <property type="term" value="F:ligase activity"/>
    <property type="evidence" value="ECO:0007669"/>
    <property type="project" value="UniProtKB-KW"/>
</dbReference>
<feature type="binding site" evidence="11">
    <location>
        <position position="672"/>
    </location>
    <ligand>
        <name>Zn(2+)</name>
        <dbReference type="ChEBI" id="CHEBI:29105"/>
    </ligand>
</feature>
<name>A0ABP7AJU2_9ACTN</name>
<keyword evidence="4 11" id="KW-0547">Nucleotide-binding</keyword>
<keyword evidence="11" id="KW-0479">Metal-binding</keyword>
<dbReference type="Gene3D" id="2.40.30.130">
    <property type="match status" value="1"/>
</dbReference>
<dbReference type="Gene3D" id="3.30.930.10">
    <property type="entry name" value="Bira Bifunctional Protein, Domain 2"/>
    <property type="match status" value="1"/>
</dbReference>
<protein>
    <recommendedName>
        <fullName evidence="11">Alanine--tRNA ligase</fullName>
        <ecNumber evidence="11">6.1.1.7</ecNumber>
    </recommendedName>
    <alternativeName>
        <fullName evidence="11">Alanyl-tRNA synthetase</fullName>
        <shortName evidence="11">AlaRS</shortName>
    </alternativeName>
</protein>
<evidence type="ECO:0000256" key="4">
    <source>
        <dbReference type="ARBA" id="ARBA00022741"/>
    </source>
</evidence>
<dbReference type="InterPro" id="IPR050058">
    <property type="entry name" value="Ala-tRNA_ligase"/>
</dbReference>
<feature type="binding site" evidence="11">
    <location>
        <position position="570"/>
    </location>
    <ligand>
        <name>Zn(2+)</name>
        <dbReference type="ChEBI" id="CHEBI:29105"/>
    </ligand>
</feature>
<organism evidence="13 14">
    <name type="scientific">Kineosporia mesophila</name>
    <dbReference type="NCBI Taxonomy" id="566012"/>
    <lineage>
        <taxon>Bacteria</taxon>
        <taxon>Bacillati</taxon>
        <taxon>Actinomycetota</taxon>
        <taxon>Actinomycetes</taxon>
        <taxon>Kineosporiales</taxon>
        <taxon>Kineosporiaceae</taxon>
        <taxon>Kineosporia</taxon>
    </lineage>
</organism>
<gene>
    <name evidence="13" type="primary">alaS_1</name>
    <name evidence="11" type="synonym">alaS</name>
    <name evidence="13" type="ORF">GCM10022223_60090</name>
</gene>
<reference evidence="14" key="1">
    <citation type="journal article" date="2019" name="Int. J. Syst. Evol. Microbiol.">
        <title>The Global Catalogue of Microorganisms (GCM) 10K type strain sequencing project: providing services to taxonomists for standard genome sequencing and annotation.</title>
        <authorList>
            <consortium name="The Broad Institute Genomics Platform"/>
            <consortium name="The Broad Institute Genome Sequencing Center for Infectious Disease"/>
            <person name="Wu L."/>
            <person name="Ma J."/>
        </authorList>
    </citation>
    <scope>NUCLEOTIDE SEQUENCE [LARGE SCALE GENOMIC DNA]</scope>
    <source>
        <strain evidence="14">JCM 16902</strain>
    </source>
</reference>
<keyword evidence="11" id="KW-0862">Zinc</keyword>
<feature type="binding site" evidence="11">
    <location>
        <position position="574"/>
    </location>
    <ligand>
        <name>Zn(2+)</name>
        <dbReference type="ChEBI" id="CHEBI:29105"/>
    </ligand>
</feature>
<keyword evidence="5 11" id="KW-0067">ATP-binding</keyword>
<accession>A0ABP7AJU2</accession>
<dbReference type="InterPro" id="IPR003156">
    <property type="entry name" value="DHHA1_dom"/>
</dbReference>
<dbReference type="PANTHER" id="PTHR11777">
    <property type="entry name" value="ALANYL-TRNA SYNTHETASE"/>
    <property type="match status" value="1"/>
</dbReference>
<keyword evidence="8 11" id="KW-0030">Aminoacyl-tRNA synthetase</keyword>
<evidence type="ECO:0000259" key="12">
    <source>
        <dbReference type="PROSITE" id="PS50860"/>
    </source>
</evidence>
<dbReference type="SUPFAM" id="SSF55186">
    <property type="entry name" value="ThrRS/AlaRS common domain"/>
    <property type="match status" value="1"/>
</dbReference>
<dbReference type="PANTHER" id="PTHR11777:SF9">
    <property type="entry name" value="ALANINE--TRNA LIGASE, CYTOPLASMIC"/>
    <property type="match status" value="1"/>
</dbReference>
<proteinExistence type="inferred from homology"/>
<keyword evidence="2 11" id="KW-0820">tRNA-binding</keyword>
<dbReference type="PROSITE" id="PS50860">
    <property type="entry name" value="AA_TRNA_LIGASE_II_ALA"/>
    <property type="match status" value="1"/>
</dbReference>
<dbReference type="Gene3D" id="3.30.54.20">
    <property type="match status" value="1"/>
</dbReference>
<evidence type="ECO:0000256" key="2">
    <source>
        <dbReference type="ARBA" id="ARBA00022555"/>
    </source>
</evidence>
<evidence type="ECO:0000313" key="13">
    <source>
        <dbReference type="EMBL" id="GAA3633739.1"/>
    </source>
</evidence>
<comment type="caution">
    <text evidence="13">The sequence shown here is derived from an EMBL/GenBank/DDBJ whole genome shotgun (WGS) entry which is preliminary data.</text>
</comment>
<sequence length="896" mass="96723">MLSSQIRSSFFDYYGARDHHLVPSGSLIPNDPTLLLANAGMNQFKPYYLGETVPDFQRAMSVQKCARTSDIENVGRTTRHGTFFEMLGNFSFGDYFKAETIAWAWEVLTQVFHLDPGRLWITVYLDDDETERLWRAVGMPAERIQRLGMEDNYWSTGVPGPCGPCSEVCYDRGPAFGPAGGPAVNGERYLEIWNLVFMQNIRGAGDGKGDFSILGDLPAKSIDTGLGLDRIAAILQGVDTICETDLLAPTLSTVQELARRTFPGRDGSRESVSFQVVTEHARSIAFLVADGVLPSNEGRGYVLRRLLRGAVRHARQLGIQRSVLPVITNSVIDNLSPAWPELAAQSSLITQVASAEEVTFDRTLRQGSRLLESSVATAHQQRMSTLTGDTAFELHDTYGFPIDLTIEVAREAGLKVDHERFAILLDEQRRRAKKHGRNKTADALARHDLYRGIAAQHGLTDFVGYDNLTTETRVLALISNDVIMPVVGEGAPVRVVLNRSPFYAEAGGQVGDTGTVTTNSGAVLQITGTRTGIDGLHVHTATVLSGVARTGEIAEAQVDGSHRAAVARSHSATHVLHATLRAALGSHAQQQGSLVAAGRLRFDFAHFSAIPVPDLEDIENRVNDYLMDDPDVRVWHATRSEAEAAGATALFGEKYGDTVRIVDIGDFSRELCGGTHVGHGSQAGPVRILGETSVGASLRRIEALTGADALRYYDHERHLLHELALMLNVSTGQAPRQLELVLSKLATAQHELNRISQVQRGRRAARLADAASQAEGGSIVVEKIEGVTGSELRLLAEETLEQIPGRPAIVILAVAEAGKAQFVASISHDLVSSGFQAHDLLSGAASIIGGGAGGTGSVAQAGGRDFQRIDEALMRARRAGHEVLLQSVGKGEPPVR</sequence>
<dbReference type="EC" id="6.1.1.7" evidence="11"/>
<comment type="subcellular location">
    <subcellularLocation>
        <location evidence="11">Cytoplasm</location>
    </subcellularLocation>
</comment>
<dbReference type="NCBIfam" id="TIGR00344">
    <property type="entry name" value="alaS"/>
    <property type="match status" value="1"/>
</dbReference>
<dbReference type="CDD" id="cd00673">
    <property type="entry name" value="AlaRS_core"/>
    <property type="match status" value="1"/>
</dbReference>
<dbReference type="EMBL" id="BAAAZO010000012">
    <property type="protein sequence ID" value="GAA3633739.1"/>
    <property type="molecule type" value="Genomic_DNA"/>
</dbReference>
<dbReference type="InterPro" id="IPR045864">
    <property type="entry name" value="aa-tRNA-synth_II/BPL/LPL"/>
</dbReference>
<dbReference type="SUPFAM" id="SSF50447">
    <property type="entry name" value="Translation proteins"/>
    <property type="match status" value="1"/>
</dbReference>
<comment type="domain">
    <text evidence="11">Consists of three domains; the N-terminal catalytic domain, the editing domain and the C-terminal C-Ala domain. The editing domain removes incorrectly charged amino acids, while the C-Ala domain, along with tRNA(Ala), serves as a bridge to cooperatively bring together the editing and aminoacylation centers thus stimulating deacylation of misacylated tRNAs.</text>
</comment>
<keyword evidence="3 11" id="KW-0436">Ligase</keyword>
<dbReference type="Gene3D" id="3.30.980.10">
    <property type="entry name" value="Threonyl-trna Synthetase, Chain A, domain 2"/>
    <property type="match status" value="1"/>
</dbReference>
<comment type="cofactor">
    <cofactor evidence="11">
        <name>Zn(2+)</name>
        <dbReference type="ChEBI" id="CHEBI:29105"/>
    </cofactor>
    <text evidence="11">Binds 1 zinc ion per subunit.</text>
</comment>
<keyword evidence="11" id="KW-0963">Cytoplasm</keyword>
<dbReference type="SUPFAM" id="SSF55681">
    <property type="entry name" value="Class II aaRS and biotin synthetases"/>
    <property type="match status" value="1"/>
</dbReference>
<feature type="domain" description="Alanyl-transfer RNA synthetases family profile" evidence="12">
    <location>
        <begin position="1"/>
        <end position="715"/>
    </location>
</feature>
<dbReference type="InterPro" id="IPR009000">
    <property type="entry name" value="Transl_B-barrel_sf"/>
</dbReference>
<dbReference type="InterPro" id="IPR002318">
    <property type="entry name" value="Ala-tRNA-lgiase_IIc"/>
</dbReference>
<evidence type="ECO:0000256" key="1">
    <source>
        <dbReference type="ARBA" id="ARBA00008226"/>
    </source>
</evidence>
<dbReference type="Pfam" id="PF02272">
    <property type="entry name" value="DHHA1"/>
    <property type="match status" value="1"/>
</dbReference>
<evidence type="ECO:0000256" key="9">
    <source>
        <dbReference type="ARBA" id="ARBA00024779"/>
    </source>
</evidence>
<dbReference type="PRINTS" id="PR00980">
    <property type="entry name" value="TRNASYNTHALA"/>
</dbReference>